<evidence type="ECO:0000256" key="5">
    <source>
        <dbReference type="RuleBase" id="RU003971"/>
    </source>
</evidence>
<dbReference type="EMBL" id="KK107260">
    <property type="protein sequence ID" value="EZA54057.1"/>
    <property type="molecule type" value="Genomic_DNA"/>
</dbReference>
<dbReference type="GO" id="GO:0004197">
    <property type="term" value="F:cysteine-type endopeptidase activity"/>
    <property type="evidence" value="ECO:0007669"/>
    <property type="project" value="InterPro"/>
</dbReference>
<reference evidence="8 9" key="1">
    <citation type="journal article" date="2014" name="Curr. Biol.">
        <title>The genome of the clonal raider ant Cerapachys biroi.</title>
        <authorList>
            <person name="Oxley P.R."/>
            <person name="Ji L."/>
            <person name="Fetter-Pruneda I."/>
            <person name="McKenzie S.K."/>
            <person name="Li C."/>
            <person name="Hu H."/>
            <person name="Zhang G."/>
            <person name="Kronauer D.J."/>
        </authorList>
    </citation>
    <scope>NUCLEOTIDE SEQUENCE [LARGE SCALE GENOMIC DNA]</scope>
</reference>
<dbReference type="OrthoDB" id="6044770at2759"/>
<keyword evidence="4" id="KW-0378">Hydrolase</keyword>
<evidence type="ECO:0000256" key="1">
    <source>
        <dbReference type="ARBA" id="ARBA00010134"/>
    </source>
</evidence>
<dbReference type="Proteomes" id="UP000053097">
    <property type="component" value="Unassembled WGS sequence"/>
</dbReference>
<dbReference type="Pfam" id="PF00656">
    <property type="entry name" value="Peptidase_C14"/>
    <property type="match status" value="1"/>
</dbReference>
<evidence type="ECO:0000256" key="4">
    <source>
        <dbReference type="ARBA" id="ARBA00022801"/>
    </source>
</evidence>
<dbReference type="Pfam" id="PF23725">
    <property type="entry name" value="Dredd_N"/>
    <property type="match status" value="1"/>
</dbReference>
<dbReference type="PROSITE" id="PS50208">
    <property type="entry name" value="CASPASE_P20"/>
    <property type="match status" value="1"/>
</dbReference>
<dbReference type="InterPro" id="IPR029030">
    <property type="entry name" value="Caspase-like_dom_sf"/>
</dbReference>
<dbReference type="SMART" id="SM00115">
    <property type="entry name" value="CASc"/>
    <property type="match status" value="1"/>
</dbReference>
<dbReference type="InterPro" id="IPR001309">
    <property type="entry name" value="Pept_C14_p20"/>
</dbReference>
<feature type="domain" description="Caspase family p10" evidence="6">
    <location>
        <begin position="330"/>
        <end position="386"/>
    </location>
</feature>
<evidence type="ECO:0000259" key="6">
    <source>
        <dbReference type="PROSITE" id="PS50207"/>
    </source>
</evidence>
<evidence type="ECO:0000259" key="7">
    <source>
        <dbReference type="PROSITE" id="PS50208"/>
    </source>
</evidence>
<dbReference type="PANTHER" id="PTHR47901:SF8">
    <property type="entry name" value="CASPASE-3"/>
    <property type="match status" value="1"/>
</dbReference>
<dbReference type="Pfam" id="PF23724">
    <property type="entry name" value="Dredd_2nd"/>
    <property type="match status" value="1"/>
</dbReference>
<dbReference type="InterPro" id="IPR015917">
    <property type="entry name" value="Pept_C14A"/>
</dbReference>
<dbReference type="AlphaFoldDB" id="A0A026WDB3"/>
<dbReference type="InterPro" id="IPR002138">
    <property type="entry name" value="Pept_C14_p10"/>
</dbReference>
<dbReference type="PRINTS" id="PR00376">
    <property type="entry name" value="IL1BCENZYME"/>
</dbReference>
<dbReference type="GO" id="GO:0006508">
    <property type="term" value="P:proteolysis"/>
    <property type="evidence" value="ECO:0007669"/>
    <property type="project" value="UniProtKB-KW"/>
</dbReference>
<protein>
    <submittedName>
        <fullName evidence="8">Caspase-10</fullName>
    </submittedName>
</protein>
<dbReference type="InterPro" id="IPR011600">
    <property type="entry name" value="Pept_C14_caspase"/>
</dbReference>
<dbReference type="MEROPS" id="C14.040"/>
<feature type="domain" description="Caspase family p20" evidence="7">
    <location>
        <begin position="190"/>
        <end position="302"/>
    </location>
</feature>
<evidence type="ECO:0000313" key="8">
    <source>
        <dbReference type="EMBL" id="EZA54057.1"/>
    </source>
</evidence>
<dbReference type="InterPro" id="IPR002398">
    <property type="entry name" value="Pept_C14"/>
</dbReference>
<name>A0A026WDB3_OOCBI</name>
<dbReference type="PANTHER" id="PTHR47901">
    <property type="entry name" value="CASPASE RECRUITMENT DOMAIN-CONTAINING PROTEIN 18"/>
    <property type="match status" value="1"/>
</dbReference>
<dbReference type="GO" id="GO:0006915">
    <property type="term" value="P:apoptotic process"/>
    <property type="evidence" value="ECO:0007669"/>
    <property type="project" value="UniProtKB-KW"/>
</dbReference>
<evidence type="ECO:0000256" key="3">
    <source>
        <dbReference type="ARBA" id="ARBA00022703"/>
    </source>
</evidence>
<keyword evidence="9" id="KW-1185">Reference proteome</keyword>
<accession>A0A026WDB3</accession>
<dbReference type="InterPro" id="IPR056260">
    <property type="entry name" value="Dredd_2nd"/>
</dbReference>
<keyword evidence="3" id="KW-0053">Apoptosis</keyword>
<proteinExistence type="inferred from homology"/>
<dbReference type="PROSITE" id="PS50207">
    <property type="entry name" value="CASPASE_P10"/>
    <property type="match status" value="1"/>
</dbReference>
<sequence>MNINILRQIEDDLDLDEKISILFLIIEDYANAFTCIFNLYQKAKREKAYIIIDYVKSHPENWEDKVLEALCIVNNCEVLGKLRVSFDILNRHYVPKIRLSAQNVNVIAKCLYDVCESLDEDEQNLLIRFVKSENSNYEPLLDNVDCLELHMLYWMQIKYITISKDREHLIRLLKHLASFANLQTICWDLEKFDNHLHYETRYGTNADCASLSETFQAFGFTVCKHENLVRKEILKKISNIPKDHGNTFDCMFLCILSHGYTGGIISSDEQEVSLIEIERAVCCMELKDVIKIVIIQACQGKTRGIINDNLARDGLYDTVPKTEDTSKFENFYMFMSTLQGFLSIRHKEEGSWFIQEVCRVLKTYGNQLTFLECVREIMTSVRKKKGTIEGNRVAQLAEVRPDRLQSDFQLQSAADSVV</sequence>
<keyword evidence="2" id="KW-0645">Protease</keyword>
<dbReference type="SUPFAM" id="SSF52129">
    <property type="entry name" value="Caspase-like"/>
    <property type="match status" value="1"/>
</dbReference>
<comment type="similarity">
    <text evidence="1 5">Belongs to the peptidase C14A family.</text>
</comment>
<dbReference type="OMA" id="HGFEGAV"/>
<organism evidence="8 9">
    <name type="scientific">Ooceraea biroi</name>
    <name type="common">Clonal raider ant</name>
    <name type="synonym">Cerapachys biroi</name>
    <dbReference type="NCBI Taxonomy" id="2015173"/>
    <lineage>
        <taxon>Eukaryota</taxon>
        <taxon>Metazoa</taxon>
        <taxon>Ecdysozoa</taxon>
        <taxon>Arthropoda</taxon>
        <taxon>Hexapoda</taxon>
        <taxon>Insecta</taxon>
        <taxon>Pterygota</taxon>
        <taxon>Neoptera</taxon>
        <taxon>Endopterygota</taxon>
        <taxon>Hymenoptera</taxon>
        <taxon>Apocrita</taxon>
        <taxon>Aculeata</taxon>
        <taxon>Formicoidea</taxon>
        <taxon>Formicidae</taxon>
        <taxon>Dorylinae</taxon>
        <taxon>Ooceraea</taxon>
    </lineage>
</organism>
<evidence type="ECO:0000256" key="2">
    <source>
        <dbReference type="ARBA" id="ARBA00022670"/>
    </source>
</evidence>
<dbReference type="STRING" id="2015173.A0A026WDB3"/>
<dbReference type="InterPro" id="IPR056259">
    <property type="entry name" value="Dredd_N"/>
</dbReference>
<gene>
    <name evidence="8" type="ORF">X777_05906</name>
</gene>
<dbReference type="Gene3D" id="3.40.50.1460">
    <property type="match status" value="1"/>
</dbReference>
<evidence type="ECO:0000313" key="9">
    <source>
        <dbReference type="Proteomes" id="UP000053097"/>
    </source>
</evidence>